<sequence>MAVSTFQKLDGICWQVQQLYGHTQVPGRFLLQARGARRDVHVVVGETDYQSFAVLYLERARRLTVKLYARSLPVNDLVVSKFEQRVLEANMTEDHTLYFPKYGFCEAADQFHRLDEVRR</sequence>
<evidence type="ECO:0000259" key="1">
    <source>
        <dbReference type="Pfam" id="PF00061"/>
    </source>
</evidence>
<dbReference type="AlphaFoldDB" id="A0A7J8EC29"/>
<dbReference type="Proteomes" id="UP000550707">
    <property type="component" value="Unassembled WGS sequence"/>
</dbReference>
<dbReference type="GO" id="GO:0070062">
    <property type="term" value="C:extracellular exosome"/>
    <property type="evidence" value="ECO:0007669"/>
    <property type="project" value="TreeGrafter"/>
</dbReference>
<dbReference type="EMBL" id="JACASF010000014">
    <property type="protein sequence ID" value="KAF6432953.1"/>
    <property type="molecule type" value="Genomic_DNA"/>
</dbReference>
<keyword evidence="3" id="KW-1185">Reference proteome</keyword>
<dbReference type="InterPro" id="IPR000566">
    <property type="entry name" value="Lipocln_cytosolic_FA-bd_dom"/>
</dbReference>
<evidence type="ECO:0000313" key="2">
    <source>
        <dbReference type="EMBL" id="KAF6432953.1"/>
    </source>
</evidence>
<evidence type="ECO:0000313" key="3">
    <source>
        <dbReference type="Proteomes" id="UP000550707"/>
    </source>
</evidence>
<dbReference type="GO" id="GO:0072562">
    <property type="term" value="C:blood microparticle"/>
    <property type="evidence" value="ECO:0007669"/>
    <property type="project" value="TreeGrafter"/>
</dbReference>
<dbReference type="GO" id="GO:0006956">
    <property type="term" value="P:complement activation"/>
    <property type="evidence" value="ECO:0007669"/>
    <property type="project" value="InterPro"/>
</dbReference>
<dbReference type="InterPro" id="IPR043245">
    <property type="entry name" value="C8G"/>
</dbReference>
<accession>A0A7J8EC29</accession>
<proteinExistence type="predicted"/>
<protein>
    <submittedName>
        <fullName evidence="2">Complement C8 gamma chain</fullName>
    </submittedName>
</protein>
<name>A0A7J8EC29_MOLMO</name>
<dbReference type="GO" id="GO:0001848">
    <property type="term" value="F:complement binding"/>
    <property type="evidence" value="ECO:0007669"/>
    <property type="project" value="TreeGrafter"/>
</dbReference>
<dbReference type="InterPro" id="IPR012674">
    <property type="entry name" value="Calycin"/>
</dbReference>
<dbReference type="Gene3D" id="2.40.128.20">
    <property type="match status" value="1"/>
</dbReference>
<feature type="domain" description="Lipocalin/cytosolic fatty-acid binding" evidence="1">
    <location>
        <begin position="2"/>
        <end position="101"/>
    </location>
</feature>
<reference evidence="2 3" key="1">
    <citation type="journal article" date="2020" name="Nature">
        <title>Six reference-quality genomes reveal evolution of bat adaptations.</title>
        <authorList>
            <person name="Jebb D."/>
            <person name="Huang Z."/>
            <person name="Pippel M."/>
            <person name="Hughes G.M."/>
            <person name="Lavrichenko K."/>
            <person name="Devanna P."/>
            <person name="Winkler S."/>
            <person name="Jermiin L.S."/>
            <person name="Skirmuntt E.C."/>
            <person name="Katzourakis A."/>
            <person name="Burkitt-Gray L."/>
            <person name="Ray D.A."/>
            <person name="Sullivan K.A.M."/>
            <person name="Roscito J.G."/>
            <person name="Kirilenko B.M."/>
            <person name="Davalos L.M."/>
            <person name="Corthals A.P."/>
            <person name="Power M.L."/>
            <person name="Jones G."/>
            <person name="Ransome R.D."/>
            <person name="Dechmann D.K.N."/>
            <person name="Locatelli A.G."/>
            <person name="Puechmaille S.J."/>
            <person name="Fedrigo O."/>
            <person name="Jarvis E.D."/>
            <person name="Hiller M."/>
            <person name="Vernes S.C."/>
            <person name="Myers E.W."/>
            <person name="Teeling E.C."/>
        </authorList>
    </citation>
    <scope>NUCLEOTIDE SEQUENCE [LARGE SCALE GENOMIC DNA]</scope>
    <source>
        <strain evidence="2">MMolMol1</strain>
        <tissue evidence="2">Muscle</tissue>
    </source>
</reference>
<organism evidence="2 3">
    <name type="scientific">Molossus molossus</name>
    <name type="common">Pallas' mastiff bat</name>
    <name type="synonym">Vespertilio molossus</name>
    <dbReference type="NCBI Taxonomy" id="27622"/>
    <lineage>
        <taxon>Eukaryota</taxon>
        <taxon>Metazoa</taxon>
        <taxon>Chordata</taxon>
        <taxon>Craniata</taxon>
        <taxon>Vertebrata</taxon>
        <taxon>Euteleostomi</taxon>
        <taxon>Mammalia</taxon>
        <taxon>Eutheria</taxon>
        <taxon>Laurasiatheria</taxon>
        <taxon>Chiroptera</taxon>
        <taxon>Yangochiroptera</taxon>
        <taxon>Molossidae</taxon>
        <taxon>Molossus</taxon>
    </lineage>
</organism>
<dbReference type="PANTHER" id="PTHR47304:SF1">
    <property type="entry name" value="COMPLEMENT COMPONENT C8 GAMMA CHAIN"/>
    <property type="match status" value="1"/>
</dbReference>
<dbReference type="SUPFAM" id="SSF50814">
    <property type="entry name" value="Lipocalins"/>
    <property type="match status" value="1"/>
</dbReference>
<comment type="caution">
    <text evidence="2">The sequence shown here is derived from an EMBL/GenBank/DDBJ whole genome shotgun (WGS) entry which is preliminary data.</text>
</comment>
<dbReference type="GO" id="GO:0005579">
    <property type="term" value="C:membrane attack complex"/>
    <property type="evidence" value="ECO:0007669"/>
    <property type="project" value="InterPro"/>
</dbReference>
<dbReference type="Pfam" id="PF00061">
    <property type="entry name" value="Lipocalin"/>
    <property type="match status" value="1"/>
</dbReference>
<dbReference type="PANTHER" id="PTHR47304">
    <property type="entry name" value="COMPLEMENT COMPONENT C8 GAMMA CHAIN"/>
    <property type="match status" value="1"/>
</dbReference>
<gene>
    <name evidence="2" type="ORF">HJG59_001934</name>
</gene>